<gene>
    <name evidence="2" type="ORF">EV213_11081</name>
</gene>
<comment type="caution">
    <text evidence="2">The sequence shown here is derived from an EMBL/GenBank/DDBJ whole genome shotgun (WGS) entry which is preliminary data.</text>
</comment>
<dbReference type="Gene3D" id="3.10.290.10">
    <property type="entry name" value="RNA-binding S4 domain"/>
    <property type="match status" value="1"/>
</dbReference>
<dbReference type="OrthoDB" id="9811532at2"/>
<keyword evidence="3" id="KW-1185">Reference proteome</keyword>
<dbReference type="Proteomes" id="UP000295632">
    <property type="component" value="Unassembled WGS sequence"/>
</dbReference>
<keyword evidence="1" id="KW-0694">RNA-binding</keyword>
<name>A0A4R6TWU4_9BACI</name>
<evidence type="ECO:0000313" key="3">
    <source>
        <dbReference type="Proteomes" id="UP000295632"/>
    </source>
</evidence>
<dbReference type="PROSITE" id="PS50889">
    <property type="entry name" value="S4"/>
    <property type="match status" value="1"/>
</dbReference>
<dbReference type="InterPro" id="IPR036986">
    <property type="entry name" value="S4_RNA-bd_sf"/>
</dbReference>
<dbReference type="SUPFAM" id="SSF55174">
    <property type="entry name" value="Alpha-L RNA-binding motif"/>
    <property type="match status" value="1"/>
</dbReference>
<dbReference type="EMBL" id="SNYJ01000010">
    <property type="protein sequence ID" value="TDQ38338.1"/>
    <property type="molecule type" value="Genomic_DNA"/>
</dbReference>
<dbReference type="AlphaFoldDB" id="A0A4R6TWU4"/>
<dbReference type="Pfam" id="PF13275">
    <property type="entry name" value="S4_2"/>
    <property type="match status" value="1"/>
</dbReference>
<protein>
    <submittedName>
        <fullName evidence="2">S4 domain protein YaaA</fullName>
    </submittedName>
</protein>
<sequence>MKNEEIVIDTPYITLQQALQLTGEISTGGMAKMYLSEYTVLVNGEVDERRGRKLYPGDQLTLPEGGTYLISSR</sequence>
<evidence type="ECO:0000313" key="2">
    <source>
        <dbReference type="EMBL" id="TDQ38338.1"/>
    </source>
</evidence>
<reference evidence="2 3" key="1">
    <citation type="submission" date="2019-03" db="EMBL/GenBank/DDBJ databases">
        <title>Genomic Encyclopedia of Type Strains, Phase IV (KMG-IV): sequencing the most valuable type-strain genomes for metagenomic binning, comparative biology and taxonomic classification.</title>
        <authorList>
            <person name="Goeker M."/>
        </authorList>
    </citation>
    <scope>NUCLEOTIDE SEQUENCE [LARGE SCALE GENOMIC DNA]</scope>
    <source>
        <strain evidence="2 3">DSM 28697</strain>
    </source>
</reference>
<proteinExistence type="predicted"/>
<accession>A0A4R6TWU4</accession>
<dbReference type="GO" id="GO:0003723">
    <property type="term" value="F:RNA binding"/>
    <property type="evidence" value="ECO:0007669"/>
    <property type="project" value="UniProtKB-KW"/>
</dbReference>
<dbReference type="RefSeq" id="WP_133580913.1">
    <property type="nucleotide sequence ID" value="NZ_SNYJ01000010.1"/>
</dbReference>
<evidence type="ECO:0000256" key="1">
    <source>
        <dbReference type="PROSITE-ProRule" id="PRU00182"/>
    </source>
</evidence>
<organism evidence="2 3">
    <name type="scientific">Aureibacillus halotolerans</name>
    <dbReference type="NCBI Taxonomy" id="1508390"/>
    <lineage>
        <taxon>Bacteria</taxon>
        <taxon>Bacillati</taxon>
        <taxon>Bacillota</taxon>
        <taxon>Bacilli</taxon>
        <taxon>Bacillales</taxon>
        <taxon>Bacillaceae</taxon>
        <taxon>Aureibacillus</taxon>
    </lineage>
</organism>